<dbReference type="AlphaFoldDB" id="A0A510E497"/>
<gene>
    <name evidence="1" type="ORF">IC007_1423</name>
</gene>
<dbReference type="RefSeq" id="WP_149564825.1">
    <property type="nucleotide sequence ID" value="NZ_AP018930.1"/>
</dbReference>
<organism evidence="1 2">
    <name type="scientific">Sulfuracidifex tepidarius</name>
    <dbReference type="NCBI Taxonomy" id="1294262"/>
    <lineage>
        <taxon>Archaea</taxon>
        <taxon>Thermoproteota</taxon>
        <taxon>Thermoprotei</taxon>
        <taxon>Sulfolobales</taxon>
        <taxon>Sulfolobaceae</taxon>
        <taxon>Sulfuracidifex</taxon>
    </lineage>
</organism>
<sequence>MKICSQGILQGGQTYKEDPPLFVLKEGDRKIVKGKGFEVTVEPGLDTESLKSLFSALYEGKVGNHTVYLNGYLMMYVPAYGFGSFRVIRSEGEVNQSLNSLFHKLISGEIDDLDYDKELYNTGVSIEGHTVALFEESSIESGEVTWEEVLKGMGFEPRVEGECVDEDISVELEKGNISAIPLMIPIMRRADNVKLSSYITIADVIKGRFVGNMVLEKGVISTYRNFSIDELEKGNLTKTRICGRLRLDSEKPCFYTNSVSAYSEDEKELQLAVERMKELMRKGRTVNF</sequence>
<accession>A0A510E497</accession>
<evidence type="ECO:0000313" key="1">
    <source>
        <dbReference type="EMBL" id="BBG26900.1"/>
    </source>
</evidence>
<evidence type="ECO:0000313" key="2">
    <source>
        <dbReference type="Proteomes" id="UP000325030"/>
    </source>
</evidence>
<name>A0A510E497_9CREN</name>
<dbReference type="EMBL" id="AP018930">
    <property type="protein sequence ID" value="BBG26900.1"/>
    <property type="molecule type" value="Genomic_DNA"/>
</dbReference>
<protein>
    <submittedName>
        <fullName evidence="1">Uncharacterized protein</fullName>
    </submittedName>
</protein>
<dbReference type="Proteomes" id="UP000325030">
    <property type="component" value="Chromosome"/>
</dbReference>
<reference evidence="2" key="1">
    <citation type="submission" date="2018-09" db="EMBL/GenBank/DDBJ databases">
        <title>Complete Genome Sequencing of Sulfolobus sp. JCM 16834.</title>
        <authorList>
            <person name="Kato S."/>
            <person name="Itoh T."/>
            <person name="Ohkuma M."/>
        </authorList>
    </citation>
    <scope>NUCLEOTIDE SEQUENCE [LARGE SCALE GENOMIC DNA]</scope>
    <source>
        <strain evidence="2">IC-007</strain>
    </source>
</reference>
<dbReference type="GeneID" id="41717761"/>
<proteinExistence type="predicted"/>